<dbReference type="InterPro" id="IPR008991">
    <property type="entry name" value="Translation_prot_SH3-like_sf"/>
</dbReference>
<evidence type="ECO:0000256" key="2">
    <source>
        <dbReference type="ARBA" id="ARBA00023015"/>
    </source>
</evidence>
<dbReference type="SUPFAM" id="SSF82679">
    <property type="entry name" value="N-utilization substance G protein NusG, N-terminal domain"/>
    <property type="match status" value="1"/>
</dbReference>
<organism evidence="5 6">
    <name type="scientific">Paucihalobacter ruber</name>
    <dbReference type="NCBI Taxonomy" id="2567861"/>
    <lineage>
        <taxon>Bacteria</taxon>
        <taxon>Pseudomonadati</taxon>
        <taxon>Bacteroidota</taxon>
        <taxon>Flavobacteriia</taxon>
        <taxon>Flavobacteriales</taxon>
        <taxon>Flavobacteriaceae</taxon>
        <taxon>Paucihalobacter</taxon>
    </lineage>
</organism>
<dbReference type="RefSeq" id="WP_140988770.1">
    <property type="nucleotide sequence ID" value="NZ_VHIQ01000001.1"/>
</dbReference>
<dbReference type="CDD" id="cd09895">
    <property type="entry name" value="NGN_SP_UpxY"/>
    <property type="match status" value="1"/>
</dbReference>
<dbReference type="AlphaFoldDB" id="A0A506PPX6"/>
<proteinExistence type="predicted"/>
<dbReference type="PANTHER" id="PTHR30265:SF4">
    <property type="entry name" value="KOW MOTIF FAMILY PROTEIN, EXPRESSED"/>
    <property type="match status" value="1"/>
</dbReference>
<dbReference type="NCBIfam" id="NF033644">
    <property type="entry name" value="antiterm_UpxY"/>
    <property type="match status" value="1"/>
</dbReference>
<dbReference type="InterPro" id="IPR043425">
    <property type="entry name" value="NusG-like"/>
</dbReference>
<evidence type="ECO:0000259" key="4">
    <source>
        <dbReference type="Pfam" id="PF02357"/>
    </source>
</evidence>
<feature type="domain" description="NusG-like N-terminal" evidence="4">
    <location>
        <begin position="32"/>
        <end position="124"/>
    </location>
</feature>
<evidence type="ECO:0000313" key="6">
    <source>
        <dbReference type="Proteomes" id="UP000317332"/>
    </source>
</evidence>
<accession>A0A506PPX6</accession>
<name>A0A506PPX6_9FLAO</name>
<dbReference type="SUPFAM" id="SSF50104">
    <property type="entry name" value="Translation proteins SH3-like domain"/>
    <property type="match status" value="1"/>
</dbReference>
<dbReference type="Pfam" id="PF02357">
    <property type="entry name" value="NusG"/>
    <property type="match status" value="1"/>
</dbReference>
<dbReference type="GO" id="GO:0006354">
    <property type="term" value="P:DNA-templated transcription elongation"/>
    <property type="evidence" value="ECO:0007669"/>
    <property type="project" value="InterPro"/>
</dbReference>
<evidence type="ECO:0000256" key="3">
    <source>
        <dbReference type="ARBA" id="ARBA00023163"/>
    </source>
</evidence>
<protein>
    <submittedName>
        <fullName evidence="5">UpxY family transcription antiterminator</fullName>
    </submittedName>
</protein>
<dbReference type="InterPro" id="IPR036735">
    <property type="entry name" value="NGN_dom_sf"/>
</dbReference>
<comment type="caution">
    <text evidence="5">The sequence shown here is derived from an EMBL/GenBank/DDBJ whole genome shotgun (WGS) entry which is preliminary data.</text>
</comment>
<dbReference type="InterPro" id="IPR006645">
    <property type="entry name" value="NGN-like_dom"/>
</dbReference>
<evidence type="ECO:0000256" key="1">
    <source>
        <dbReference type="ARBA" id="ARBA00022814"/>
    </source>
</evidence>
<dbReference type="Gene3D" id="3.30.70.940">
    <property type="entry name" value="NusG, N-terminal domain"/>
    <property type="match status" value="1"/>
</dbReference>
<dbReference type="GO" id="GO:0031564">
    <property type="term" value="P:transcription antitermination"/>
    <property type="evidence" value="ECO:0007669"/>
    <property type="project" value="UniProtKB-KW"/>
</dbReference>
<keyword evidence="6" id="KW-1185">Reference proteome</keyword>
<dbReference type="Proteomes" id="UP000317332">
    <property type="component" value="Unassembled WGS sequence"/>
</dbReference>
<reference evidence="5 6" key="1">
    <citation type="submission" date="2019-06" db="EMBL/GenBank/DDBJ databases">
        <title>Flavobacteriaceae Paucihalobacterium erythroidium CWB-1, complete genome.</title>
        <authorList>
            <person name="Wu S."/>
        </authorList>
    </citation>
    <scope>NUCLEOTIDE SEQUENCE [LARGE SCALE GENOMIC DNA]</scope>
    <source>
        <strain evidence="5 6">CWB-1</strain>
    </source>
</reference>
<gene>
    <name evidence="5" type="ORF">FJ651_02265</name>
</gene>
<keyword evidence="3" id="KW-0804">Transcription</keyword>
<dbReference type="OrthoDB" id="9796143at2"/>
<keyword evidence="2" id="KW-0805">Transcription regulation</keyword>
<sequence length="202" mass="22654">MVFKGDEPSMLNNSPAIYTKSPQDSQEALKSQQWLVVKTKPRAEKKLAQQLSAHGINCYAITYTTLRQWSDRKKKVELPLIPGVVFVENSIENITALYQYALVQGVLKEFGQPALVKWHEINNLLLLAKAWSGNEVQLDMGGPHLCEGDWVEVTQGQFKGMRGTLTELKGQHRLVVALEVLQWAVTLDISKSQVKKLNDIAA</sequence>
<dbReference type="EMBL" id="VHIQ01000001">
    <property type="protein sequence ID" value="TPV35761.1"/>
    <property type="molecule type" value="Genomic_DNA"/>
</dbReference>
<dbReference type="CDD" id="cd06091">
    <property type="entry name" value="KOW_NusG"/>
    <property type="match status" value="1"/>
</dbReference>
<keyword evidence="1" id="KW-0889">Transcription antitermination</keyword>
<evidence type="ECO:0000313" key="5">
    <source>
        <dbReference type="EMBL" id="TPV35761.1"/>
    </source>
</evidence>
<dbReference type="PANTHER" id="PTHR30265">
    <property type="entry name" value="RHO-INTERACTING TRANSCRIPTION TERMINATION FACTOR NUSG"/>
    <property type="match status" value="1"/>
</dbReference>